<comment type="caution">
    <text evidence="2">The sequence shown here is derived from an EMBL/GenBank/DDBJ whole genome shotgun (WGS) entry which is preliminary data.</text>
</comment>
<feature type="transmembrane region" description="Helical" evidence="1">
    <location>
        <begin position="155"/>
        <end position="176"/>
    </location>
</feature>
<evidence type="ECO:0000313" key="2">
    <source>
        <dbReference type="EMBL" id="MDI9874635.1"/>
    </source>
</evidence>
<sequence length="257" mass="28783">MTVSYVVDGKTYTYELDDSAVLNSINLDSLDLSNIRFIDWNTGFDNPISMPQGFGDGSAGGFDLHYQNTLNAMSYLGNISKATSKEDFDRWYDKFKETVGNELNYEFRVLEMMVERFNADYGSITPEISSKIAQVQVVAIEVKNLLILFPSMVKIVATLSTIISSLTIVGAIIGGLEMISTVVLQSEKPKREQAILKQAEKVQNLIEAYKSDALYNALNRFETKVPKSTTASNQYSDIFLIAVFVAIVLIIYKLFNR</sequence>
<gene>
    <name evidence="2" type="ORF">QM481_08855</name>
</gene>
<keyword evidence="3" id="KW-1185">Reference proteome</keyword>
<evidence type="ECO:0000256" key="1">
    <source>
        <dbReference type="SAM" id="Phobius"/>
    </source>
</evidence>
<dbReference type="EMBL" id="JASHIE010000005">
    <property type="protein sequence ID" value="MDI9874635.1"/>
    <property type="molecule type" value="Genomic_DNA"/>
</dbReference>
<accession>A0ABT6Z0I3</accession>
<organism evidence="2 3">
    <name type="scientific">Flectobacillus rivi</name>
    <dbReference type="NCBI Taxonomy" id="2984209"/>
    <lineage>
        <taxon>Bacteria</taxon>
        <taxon>Pseudomonadati</taxon>
        <taxon>Bacteroidota</taxon>
        <taxon>Cytophagia</taxon>
        <taxon>Cytophagales</taxon>
        <taxon>Flectobacillaceae</taxon>
        <taxon>Flectobacillus</taxon>
    </lineage>
</organism>
<keyword evidence="1" id="KW-0472">Membrane</keyword>
<dbReference type="RefSeq" id="WP_283381470.1">
    <property type="nucleotide sequence ID" value="NZ_JASHIE010000005.1"/>
</dbReference>
<feature type="transmembrane region" description="Helical" evidence="1">
    <location>
        <begin position="238"/>
        <end position="255"/>
    </location>
</feature>
<keyword evidence="1" id="KW-0812">Transmembrane</keyword>
<dbReference type="Proteomes" id="UP001225761">
    <property type="component" value="Unassembled WGS sequence"/>
</dbReference>
<evidence type="ECO:0000313" key="3">
    <source>
        <dbReference type="Proteomes" id="UP001225761"/>
    </source>
</evidence>
<keyword evidence="1" id="KW-1133">Transmembrane helix</keyword>
<protein>
    <submittedName>
        <fullName evidence="2">Uncharacterized protein</fullName>
    </submittedName>
</protein>
<proteinExistence type="predicted"/>
<name>A0ABT6Z0I3_9BACT</name>
<reference evidence="2 3" key="1">
    <citation type="submission" date="2023-05" db="EMBL/GenBank/DDBJ databases">
        <title>Novel species of genus Flectobacillus isolated from stream in China.</title>
        <authorList>
            <person name="Lu H."/>
        </authorList>
    </citation>
    <scope>NUCLEOTIDE SEQUENCE [LARGE SCALE GENOMIC DNA]</scope>
    <source>
        <strain evidence="2 3">LFS242W</strain>
    </source>
</reference>